<reference evidence="1" key="1">
    <citation type="submission" date="2020-08" db="EMBL/GenBank/DDBJ databases">
        <title>Plant Genome Project.</title>
        <authorList>
            <person name="Zhang R.-G."/>
        </authorList>
    </citation>
    <scope>NUCLEOTIDE SEQUENCE</scope>
    <source>
        <strain evidence="1">WSP0</strain>
        <tissue evidence="1">Leaf</tissue>
    </source>
</reference>
<dbReference type="AlphaFoldDB" id="A0AAV6LK24"/>
<sequence length="168" mass="19436">MDRRPRLLLIDDDVLQDKLMKQILLRGLNTQGLYQFASSSSVSHPHAFVTKSIDSSMLHQRLDMVFAFRNIRTLHLTFNLMLTRLSTCNQSKHIRGKFLKCRGIAHSLSSGAFDQNVKYTLSHEVLTFDTLNLQPVKAHQRQIFKVSWHCSFPLLRCIRSKCQVHTIT</sequence>
<evidence type="ECO:0000313" key="2">
    <source>
        <dbReference type="Proteomes" id="UP000823749"/>
    </source>
</evidence>
<keyword evidence="2" id="KW-1185">Reference proteome</keyword>
<dbReference type="Proteomes" id="UP000823749">
    <property type="component" value="Chromosome 1"/>
</dbReference>
<evidence type="ECO:0000313" key="1">
    <source>
        <dbReference type="EMBL" id="KAG5565483.1"/>
    </source>
</evidence>
<gene>
    <name evidence="1" type="ORF">RHGRI_001391</name>
</gene>
<comment type="caution">
    <text evidence="1">The sequence shown here is derived from an EMBL/GenBank/DDBJ whole genome shotgun (WGS) entry which is preliminary data.</text>
</comment>
<name>A0AAV6LK24_9ERIC</name>
<protein>
    <recommendedName>
        <fullName evidence="3">Response regulatory domain-containing protein</fullName>
    </recommendedName>
</protein>
<organism evidence="1 2">
    <name type="scientific">Rhododendron griersonianum</name>
    <dbReference type="NCBI Taxonomy" id="479676"/>
    <lineage>
        <taxon>Eukaryota</taxon>
        <taxon>Viridiplantae</taxon>
        <taxon>Streptophyta</taxon>
        <taxon>Embryophyta</taxon>
        <taxon>Tracheophyta</taxon>
        <taxon>Spermatophyta</taxon>
        <taxon>Magnoliopsida</taxon>
        <taxon>eudicotyledons</taxon>
        <taxon>Gunneridae</taxon>
        <taxon>Pentapetalae</taxon>
        <taxon>asterids</taxon>
        <taxon>Ericales</taxon>
        <taxon>Ericaceae</taxon>
        <taxon>Ericoideae</taxon>
        <taxon>Rhodoreae</taxon>
        <taxon>Rhododendron</taxon>
    </lineage>
</organism>
<proteinExistence type="predicted"/>
<accession>A0AAV6LK24</accession>
<dbReference type="EMBL" id="JACTNZ010000001">
    <property type="protein sequence ID" value="KAG5565483.1"/>
    <property type="molecule type" value="Genomic_DNA"/>
</dbReference>
<evidence type="ECO:0008006" key="3">
    <source>
        <dbReference type="Google" id="ProtNLM"/>
    </source>
</evidence>